<reference evidence="6 7" key="1">
    <citation type="submission" date="2022-03" db="EMBL/GenBank/DDBJ databases">
        <authorList>
            <person name="Brunel B."/>
        </authorList>
    </citation>
    <scope>NUCLEOTIDE SEQUENCE [LARGE SCALE GENOMIC DNA]</scope>
    <source>
        <strain evidence="6">STM5069sample</strain>
    </source>
</reference>
<dbReference type="InterPro" id="IPR018060">
    <property type="entry name" value="HTH_AraC"/>
</dbReference>
<dbReference type="PANTHER" id="PTHR46796:SF14">
    <property type="entry name" value="TRANSCRIPTIONAL REGULATORY PROTEIN"/>
    <property type="match status" value="1"/>
</dbReference>
<evidence type="ECO:0000259" key="5">
    <source>
        <dbReference type="PROSITE" id="PS01124"/>
    </source>
</evidence>
<keyword evidence="2" id="KW-0238">DNA-binding</keyword>
<dbReference type="InterPro" id="IPR018062">
    <property type="entry name" value="HTH_AraC-typ_CS"/>
</dbReference>
<dbReference type="Pfam" id="PF02311">
    <property type="entry name" value="AraC_binding"/>
    <property type="match status" value="1"/>
</dbReference>
<evidence type="ECO:0000313" key="6">
    <source>
        <dbReference type="EMBL" id="CAH2404794.1"/>
    </source>
</evidence>
<keyword evidence="3" id="KW-0010">Activator</keyword>
<keyword evidence="7" id="KW-1185">Reference proteome</keyword>
<accession>A0ABM9E6N6</accession>
<dbReference type="InterPro" id="IPR050204">
    <property type="entry name" value="AraC_XylS_family_regulators"/>
</dbReference>
<dbReference type="PANTHER" id="PTHR46796">
    <property type="entry name" value="HTH-TYPE TRANSCRIPTIONAL ACTIVATOR RHAS-RELATED"/>
    <property type="match status" value="1"/>
</dbReference>
<dbReference type="Proteomes" id="UP001153050">
    <property type="component" value="Unassembled WGS sequence"/>
</dbReference>
<dbReference type="PROSITE" id="PS00041">
    <property type="entry name" value="HTH_ARAC_FAMILY_1"/>
    <property type="match status" value="1"/>
</dbReference>
<feature type="domain" description="HTH araC/xylS-type" evidence="5">
    <location>
        <begin position="171"/>
        <end position="269"/>
    </location>
</feature>
<dbReference type="InterPro" id="IPR003313">
    <property type="entry name" value="AraC-bd"/>
</dbReference>
<dbReference type="InterPro" id="IPR020449">
    <property type="entry name" value="Tscrpt_reg_AraC-type_HTH"/>
</dbReference>
<name>A0ABM9E6N6_9HYPH</name>
<sequence length="289" mass="31951">MTTSVHTLASGKGWRVLDVVCTAGAADRPFEEEHRNFCVAAVTNGTFRYRARQGTAMLTPGALLLGNPGTCYECGHEHDAGDRCLSYHFIPAYMEQIVADTPGTKKLAFETPRLPPLSALVPLLAAAEAAREMADIEAFEELGLRIAGAAVASGITPAAQAPSRRDQKRVAEAVRRIELDADRPVSLAELASETATSPYHFLRTFRHVAGMTPYQFLLKTRLHRAAVRLRMSDEPISTIAFEAGFNDLSTFNRRFRRVMGETPGAYRLRQRAIKRRIHLPFRLCEAKLA</sequence>
<dbReference type="SMART" id="SM00342">
    <property type="entry name" value="HTH_ARAC"/>
    <property type="match status" value="1"/>
</dbReference>
<dbReference type="InterPro" id="IPR009057">
    <property type="entry name" value="Homeodomain-like_sf"/>
</dbReference>
<evidence type="ECO:0000256" key="2">
    <source>
        <dbReference type="ARBA" id="ARBA00023125"/>
    </source>
</evidence>
<gene>
    <name evidence="6" type="ORF">MES5069_440132</name>
</gene>
<dbReference type="EMBL" id="CAKXZT010000140">
    <property type="protein sequence ID" value="CAH2404794.1"/>
    <property type="molecule type" value="Genomic_DNA"/>
</dbReference>
<proteinExistence type="predicted"/>
<dbReference type="PROSITE" id="PS01124">
    <property type="entry name" value="HTH_ARAC_FAMILY_2"/>
    <property type="match status" value="1"/>
</dbReference>
<evidence type="ECO:0000313" key="7">
    <source>
        <dbReference type="Proteomes" id="UP001153050"/>
    </source>
</evidence>
<protein>
    <submittedName>
        <fullName evidence="6">AraC family transcriptional regulator</fullName>
    </submittedName>
</protein>
<comment type="caution">
    <text evidence="6">The sequence shown here is derived from an EMBL/GenBank/DDBJ whole genome shotgun (WGS) entry which is preliminary data.</text>
</comment>
<keyword evidence="1" id="KW-0805">Transcription regulation</keyword>
<evidence type="ECO:0000256" key="1">
    <source>
        <dbReference type="ARBA" id="ARBA00023015"/>
    </source>
</evidence>
<evidence type="ECO:0000256" key="3">
    <source>
        <dbReference type="ARBA" id="ARBA00023159"/>
    </source>
</evidence>
<dbReference type="RefSeq" id="WP_254020164.1">
    <property type="nucleotide sequence ID" value="NZ_CAKXZT010000140.1"/>
</dbReference>
<dbReference type="Pfam" id="PF12833">
    <property type="entry name" value="HTH_18"/>
    <property type="match status" value="1"/>
</dbReference>
<organism evidence="6 7">
    <name type="scientific">Mesorhizobium escarrei</name>
    <dbReference type="NCBI Taxonomy" id="666018"/>
    <lineage>
        <taxon>Bacteria</taxon>
        <taxon>Pseudomonadati</taxon>
        <taxon>Pseudomonadota</taxon>
        <taxon>Alphaproteobacteria</taxon>
        <taxon>Hyphomicrobiales</taxon>
        <taxon>Phyllobacteriaceae</taxon>
        <taxon>Mesorhizobium</taxon>
    </lineage>
</organism>
<evidence type="ECO:0000256" key="4">
    <source>
        <dbReference type="ARBA" id="ARBA00023163"/>
    </source>
</evidence>
<dbReference type="SUPFAM" id="SSF46689">
    <property type="entry name" value="Homeodomain-like"/>
    <property type="match status" value="2"/>
</dbReference>
<dbReference type="Gene3D" id="1.10.10.60">
    <property type="entry name" value="Homeodomain-like"/>
    <property type="match status" value="2"/>
</dbReference>
<keyword evidence="4" id="KW-0804">Transcription</keyword>
<dbReference type="PRINTS" id="PR00032">
    <property type="entry name" value="HTHARAC"/>
</dbReference>